<reference evidence="1 2" key="1">
    <citation type="journal article" date="2016" name="Nat. Commun.">
        <title>Thousands of microbial genomes shed light on interconnected biogeochemical processes in an aquifer system.</title>
        <authorList>
            <person name="Anantharaman K."/>
            <person name="Brown C.T."/>
            <person name="Hug L.A."/>
            <person name="Sharon I."/>
            <person name="Castelle C.J."/>
            <person name="Probst A.J."/>
            <person name="Thomas B.C."/>
            <person name="Singh A."/>
            <person name="Wilkins M.J."/>
            <person name="Karaoz U."/>
            <person name="Brodie E.L."/>
            <person name="Williams K.H."/>
            <person name="Hubbard S.S."/>
            <person name="Banfield J.F."/>
        </authorList>
    </citation>
    <scope>NUCLEOTIDE SEQUENCE [LARGE SCALE GENOMIC DNA]</scope>
</reference>
<dbReference type="GO" id="GO:0006261">
    <property type="term" value="P:DNA-templated DNA replication"/>
    <property type="evidence" value="ECO:0007669"/>
    <property type="project" value="TreeGrafter"/>
</dbReference>
<dbReference type="PANTHER" id="PTHR11669:SF8">
    <property type="entry name" value="DNA POLYMERASE III SUBUNIT DELTA"/>
    <property type="match status" value="1"/>
</dbReference>
<protein>
    <recommendedName>
        <fullName evidence="3">DNA polymerase III subunit delta</fullName>
    </recommendedName>
</protein>
<evidence type="ECO:0000313" key="2">
    <source>
        <dbReference type="Proteomes" id="UP000178935"/>
    </source>
</evidence>
<dbReference type="EMBL" id="MHPU01000018">
    <property type="protein sequence ID" value="OGZ88644.1"/>
    <property type="molecule type" value="Genomic_DNA"/>
</dbReference>
<accession>A0A1G2JND8</accession>
<evidence type="ECO:0008006" key="3">
    <source>
        <dbReference type="Google" id="ProtNLM"/>
    </source>
</evidence>
<comment type="caution">
    <text evidence="1">The sequence shown here is derived from an EMBL/GenBank/DDBJ whole genome shotgun (WGS) entry which is preliminary data.</text>
</comment>
<sequence>MEIKLVGHQKQWDYLKSSFESEQMAHAYLFCGENQIGKKTLAIEFIKILNCQDNNKPCGKCKNCIDIEKGNFLDFLFLRTGEESINFEGMFSYNSALPDLKSGEVLTDKKEIGIDQARKAQDFLNLRSYFGGYKAVVIDNAQNLTTEAQNCLLKTLEEPKGKTILILVSNQPERLLVTIFSRCQTIKFFTNKEINEFLNTPQRNKKEKEILDELLKVLDGTLAEKFAYTKNLKEDGGNTKEIFEVLQRYFRKELLQGPSLQYSKAISLKLNLIDDLIYKITFTNASPKLALEILFLEI</sequence>
<organism evidence="1 2">
    <name type="scientific">Candidatus Staskawiczbacteria bacterium RIFOXYD1_FULL_32_13</name>
    <dbReference type="NCBI Taxonomy" id="1802234"/>
    <lineage>
        <taxon>Bacteria</taxon>
        <taxon>Candidatus Staskawicziibacteriota</taxon>
    </lineage>
</organism>
<dbReference type="AlphaFoldDB" id="A0A1G2JND8"/>
<dbReference type="Pfam" id="PF13177">
    <property type="entry name" value="DNA_pol3_delta2"/>
    <property type="match status" value="1"/>
</dbReference>
<dbReference type="PANTHER" id="PTHR11669">
    <property type="entry name" value="REPLICATION FACTOR C / DNA POLYMERASE III GAMMA-TAU SUBUNIT"/>
    <property type="match status" value="1"/>
</dbReference>
<dbReference type="SUPFAM" id="SSF52540">
    <property type="entry name" value="P-loop containing nucleoside triphosphate hydrolases"/>
    <property type="match status" value="1"/>
</dbReference>
<evidence type="ECO:0000313" key="1">
    <source>
        <dbReference type="EMBL" id="OGZ88644.1"/>
    </source>
</evidence>
<gene>
    <name evidence="1" type="ORF">A2561_02245</name>
</gene>
<dbReference type="Gene3D" id="3.40.50.300">
    <property type="entry name" value="P-loop containing nucleotide triphosphate hydrolases"/>
    <property type="match status" value="1"/>
</dbReference>
<proteinExistence type="predicted"/>
<dbReference type="InterPro" id="IPR027417">
    <property type="entry name" value="P-loop_NTPase"/>
</dbReference>
<dbReference type="InterPro" id="IPR050238">
    <property type="entry name" value="DNA_Rep/Repair_Clamp_Loader"/>
</dbReference>
<dbReference type="Proteomes" id="UP000178935">
    <property type="component" value="Unassembled WGS sequence"/>
</dbReference>
<name>A0A1G2JND8_9BACT</name>